<evidence type="ECO:0000313" key="2">
    <source>
        <dbReference type="Proteomes" id="UP000492821"/>
    </source>
</evidence>
<name>A0A7E4VR53_PANRE</name>
<evidence type="ECO:0000256" key="1">
    <source>
        <dbReference type="SAM" id="MobiDB-lite"/>
    </source>
</evidence>
<reference evidence="3" key="2">
    <citation type="submission" date="2020-10" db="UniProtKB">
        <authorList>
            <consortium name="WormBaseParasite"/>
        </authorList>
    </citation>
    <scope>IDENTIFICATION</scope>
</reference>
<dbReference type="WBParaSite" id="Pan_g24046.t1">
    <property type="protein sequence ID" value="Pan_g24046.t1"/>
    <property type="gene ID" value="Pan_g24046"/>
</dbReference>
<feature type="region of interest" description="Disordered" evidence="1">
    <location>
        <begin position="1"/>
        <end position="22"/>
    </location>
</feature>
<dbReference type="AlphaFoldDB" id="A0A7E4VR53"/>
<sequence length="98" mass="10969">MCSTNQQSCNENAAGSEKQVQKDDNNTTILLQKALILIDDWYIPRTIGPRININCSMTVNFIWERSYKIAIKKCAKSEKNALKVGSSPVTIVILKPGR</sequence>
<organism evidence="2 3">
    <name type="scientific">Panagrellus redivivus</name>
    <name type="common">Microworm</name>
    <dbReference type="NCBI Taxonomy" id="6233"/>
    <lineage>
        <taxon>Eukaryota</taxon>
        <taxon>Metazoa</taxon>
        <taxon>Ecdysozoa</taxon>
        <taxon>Nematoda</taxon>
        <taxon>Chromadorea</taxon>
        <taxon>Rhabditida</taxon>
        <taxon>Tylenchina</taxon>
        <taxon>Panagrolaimomorpha</taxon>
        <taxon>Panagrolaimoidea</taxon>
        <taxon>Panagrolaimidae</taxon>
        <taxon>Panagrellus</taxon>
    </lineage>
</organism>
<reference evidence="2" key="1">
    <citation type="journal article" date="2013" name="Genetics">
        <title>The draft genome and transcriptome of Panagrellus redivivus are shaped by the harsh demands of a free-living lifestyle.</title>
        <authorList>
            <person name="Srinivasan J."/>
            <person name="Dillman A.R."/>
            <person name="Macchietto M.G."/>
            <person name="Heikkinen L."/>
            <person name="Lakso M."/>
            <person name="Fracchia K.M."/>
            <person name="Antoshechkin I."/>
            <person name="Mortazavi A."/>
            <person name="Wong G."/>
            <person name="Sternberg P.W."/>
        </authorList>
    </citation>
    <scope>NUCLEOTIDE SEQUENCE [LARGE SCALE GENOMIC DNA]</scope>
    <source>
        <strain evidence="2">MT8872</strain>
    </source>
</reference>
<keyword evidence="2" id="KW-1185">Reference proteome</keyword>
<dbReference type="Proteomes" id="UP000492821">
    <property type="component" value="Unassembled WGS sequence"/>
</dbReference>
<proteinExistence type="predicted"/>
<feature type="compositionally biased region" description="Polar residues" evidence="1">
    <location>
        <begin position="1"/>
        <end position="13"/>
    </location>
</feature>
<evidence type="ECO:0000313" key="3">
    <source>
        <dbReference type="WBParaSite" id="Pan_g24046.t1"/>
    </source>
</evidence>
<protein>
    <submittedName>
        <fullName evidence="3">SCP domain-containing protein</fullName>
    </submittedName>
</protein>
<accession>A0A7E4VR53</accession>